<feature type="region of interest" description="Disordered" evidence="1">
    <location>
        <begin position="628"/>
        <end position="675"/>
    </location>
</feature>
<keyword evidence="3" id="KW-1185">Reference proteome</keyword>
<reference evidence="2 3" key="1">
    <citation type="journal article" date="2011" name="Nature">
        <title>A high-resolution map of human evolutionary constraint using 29 mammals.</title>
        <authorList>
            <person name="Lindblad-Toh K."/>
            <person name="Garber M."/>
            <person name="Zuk O."/>
            <person name="Lin M.F."/>
            <person name="Parker B.J."/>
            <person name="Washietl S."/>
            <person name="Kheradpour P."/>
            <person name="Ernst J."/>
            <person name="Jordan G."/>
            <person name="Mauceli E."/>
            <person name="Ward L.D."/>
            <person name="Lowe C.B."/>
            <person name="Holloway A.K."/>
            <person name="Clamp M."/>
            <person name="Gnerre S."/>
            <person name="Alfoldi J."/>
            <person name="Beal K."/>
            <person name="Chang J."/>
            <person name="Clawson H."/>
            <person name="Cuff J."/>
            <person name="Di Palma F."/>
            <person name="Fitzgerald S."/>
            <person name="Flicek P."/>
            <person name="Guttman M."/>
            <person name="Hubisz M.J."/>
            <person name="Jaffe D.B."/>
            <person name="Jungreis I."/>
            <person name="Kent W.J."/>
            <person name="Kostka D."/>
            <person name="Lara M."/>
            <person name="Martins A.L."/>
            <person name="Massingham T."/>
            <person name="Moltke I."/>
            <person name="Raney B.J."/>
            <person name="Rasmussen M.D."/>
            <person name="Robinson J."/>
            <person name="Stark A."/>
            <person name="Vilella A.J."/>
            <person name="Wen J."/>
            <person name="Xie X."/>
            <person name="Zody M.C."/>
            <person name="Baldwin J."/>
            <person name="Bloom T."/>
            <person name="Chin C.W."/>
            <person name="Heiman D."/>
            <person name="Nicol R."/>
            <person name="Nusbaum C."/>
            <person name="Young S."/>
            <person name="Wilkinson J."/>
            <person name="Worley K.C."/>
            <person name="Kovar C.L."/>
            <person name="Muzny D.M."/>
            <person name="Gibbs R.A."/>
            <person name="Cree A."/>
            <person name="Dihn H.H."/>
            <person name="Fowler G."/>
            <person name="Jhangiani S."/>
            <person name="Joshi V."/>
            <person name="Lee S."/>
            <person name="Lewis L.R."/>
            <person name="Nazareth L.V."/>
            <person name="Okwuonu G."/>
            <person name="Santibanez J."/>
            <person name="Warren W.C."/>
            <person name="Mardis E.R."/>
            <person name="Weinstock G.M."/>
            <person name="Wilson R.K."/>
            <person name="Delehaunty K."/>
            <person name="Dooling D."/>
            <person name="Fronik C."/>
            <person name="Fulton L."/>
            <person name="Fulton B."/>
            <person name="Graves T."/>
            <person name="Minx P."/>
            <person name="Sodergren E."/>
            <person name="Birney E."/>
            <person name="Margulies E.H."/>
            <person name="Herrero J."/>
            <person name="Green E.D."/>
            <person name="Haussler D."/>
            <person name="Siepel A."/>
            <person name="Goldman N."/>
            <person name="Pollard K.S."/>
            <person name="Pedersen J.S."/>
            <person name="Lander E.S."/>
            <person name="Kellis M."/>
        </authorList>
    </citation>
    <scope>NUCLEOTIDE SEQUENCE [LARGE SCALE GENOMIC DNA]</scope>
    <source>
        <strain evidence="2 3">Thorbecke inbred</strain>
    </source>
</reference>
<dbReference type="GeneTree" id="ENSGT00730000111729"/>
<dbReference type="HOGENOM" id="CLU_004915_0_0_1"/>
<dbReference type="EMBL" id="AAGW02003127">
    <property type="status" value="NOT_ANNOTATED_CDS"/>
    <property type="molecule type" value="Genomic_DNA"/>
</dbReference>
<evidence type="ECO:0000256" key="1">
    <source>
        <dbReference type="SAM" id="MobiDB-lite"/>
    </source>
</evidence>
<name>G1U5P6_RABIT</name>
<reference evidence="2" key="2">
    <citation type="submission" date="2025-08" db="UniProtKB">
        <authorList>
            <consortium name="Ensembl"/>
        </authorList>
    </citation>
    <scope>IDENTIFICATION</scope>
    <source>
        <strain evidence="2">Thorbecke</strain>
    </source>
</reference>
<evidence type="ECO:0000313" key="2">
    <source>
        <dbReference type="Ensembl" id="ENSOCUP00000024730.2"/>
    </source>
</evidence>
<dbReference type="AlphaFoldDB" id="G1U5P6"/>
<dbReference type="STRING" id="9986.ENSOCUP00000024730"/>
<dbReference type="EMBL" id="AAGW02003128">
    <property type="status" value="NOT_ANNOTATED_CDS"/>
    <property type="molecule type" value="Genomic_DNA"/>
</dbReference>
<dbReference type="InParanoid" id="G1U5P6"/>
<dbReference type="PANTHER" id="PTHR35248">
    <property type="entry name" value="PUTATIVE-RELATED"/>
    <property type="match status" value="1"/>
</dbReference>
<dbReference type="InterPro" id="IPR037727">
    <property type="entry name" value="MCAF1-like"/>
</dbReference>
<feature type="region of interest" description="Disordered" evidence="1">
    <location>
        <begin position="745"/>
        <end position="847"/>
    </location>
</feature>
<dbReference type="PaxDb" id="9986-ENSOCUP00000024730"/>
<reference evidence="2" key="3">
    <citation type="submission" date="2025-09" db="UniProtKB">
        <authorList>
            <consortium name="Ensembl"/>
        </authorList>
    </citation>
    <scope>IDENTIFICATION</scope>
    <source>
        <strain evidence="2">Thorbecke</strain>
    </source>
</reference>
<feature type="compositionally biased region" description="Low complexity" evidence="1">
    <location>
        <begin position="768"/>
        <end position="814"/>
    </location>
</feature>
<proteinExistence type="predicted"/>
<feature type="compositionally biased region" description="Low complexity" evidence="1">
    <location>
        <begin position="822"/>
        <end position="847"/>
    </location>
</feature>
<dbReference type="Ensembl" id="ENSOCUT00000025546.2">
    <property type="protein sequence ID" value="ENSOCUP00000024730.2"/>
    <property type="gene ID" value="ENSOCUG00000022318.3"/>
</dbReference>
<dbReference type="PANTHER" id="PTHR35248:SF2">
    <property type="entry name" value="3-HYDROXYACYL-COA DEHYDROGENASE C-TERMINAL DOMAIN-CONTAINING PROTEIN"/>
    <property type="match status" value="1"/>
</dbReference>
<dbReference type="eggNOG" id="ENOG502S7KV">
    <property type="taxonomic scope" value="Eukaryota"/>
</dbReference>
<accession>G1U5P6</accession>
<evidence type="ECO:0000313" key="3">
    <source>
        <dbReference type="Proteomes" id="UP000001811"/>
    </source>
</evidence>
<sequence length="951" mass="100797">MPPNFPEFAERMEASLSEVSEAGASNPSLQEKKESRSAVTESSGHLDQREPQSEAVTLEHVSKSIGISEGQDVKILTGDCQDLRFQQHSESSPHEFQPVESEAIAASANTDVVQEHRFSSATWPRAMKSSAKGGFSEKQHPLGEVACTVEMPPLSPCLSEEVLDPELNILVTPTLREKTESELKFEEDERWIMMEAEEEWEEEKLSERGKISLMAEENSLADTVEEKEQANPIAVVEDGADCIVAVLGTLDDLALDQVSCSDNPRPAQDPLATVPKDIPLDGSCVLTGEMQNRTAQELKGLVSDLECAVGPVDAEQLSDTDSVQMFLELEKECLCEEGVTPLVEQQSQASSEGLAPSQDAENSLVISHFPGAPLEKGQHVSLLNISIKDYDIGLDCEYFNALDSSQVPNAVELTAYPDIIRDTSSVSKEECEKVPFSPETAGEFESGNPADLESLAMLGLGELPNSDHRASHADLSGFIASELAKENGNMSLVDCSQTEGNAKTYVESSPLSCAFNDELTDVTSGPEAEVVLDNSHLLTDEMHLESEKGALNPESNSLTSLGNVDPCELSMEKVFDEAKELDCQAKLLEGGVPTHFHGDFPEQVLENLQRKSLEADIQSLHLLVKEPRQRDGVETVNDGKPEQSVASEGGATETRDSESLPSVFPEEQATKSTNTQSVLEERIAILQRLATVPTVPTPAENVPVAVVSAPQETAVAAAIVPFPEEDILVASVPAIVNVTLAAVSSPEGTVPAAAVPSTEEGTPKKPITPAASVPTPEEPAAPAAAVPTPEEPATPAAAVPTPEEPAAPAAAVPTPEEPAAPPASLAATVPTPEGPAAPAVAVPTPGGPASPVAAVPAKEDNFPPGIPFLGDTAHTESVPILEEGTPVLEWIKEDLNASAFGLKEVTGTVLHGKAPLATTDGLNSNEVIVAPFVAWKGPESKVRFSSSLTWC</sequence>
<protein>
    <submittedName>
        <fullName evidence="2">Uncharacterized protein</fullName>
    </submittedName>
</protein>
<feature type="compositionally biased region" description="Basic and acidic residues" evidence="1">
    <location>
        <begin position="628"/>
        <end position="641"/>
    </location>
</feature>
<feature type="region of interest" description="Disordered" evidence="1">
    <location>
        <begin position="1"/>
        <end position="58"/>
    </location>
</feature>
<dbReference type="Bgee" id="ENSOCUG00000022318">
    <property type="expression patterns" value="Expressed in upper lobe of left lung and 16 other cell types or tissues"/>
</dbReference>
<organism evidence="2 3">
    <name type="scientific">Oryctolagus cuniculus</name>
    <name type="common">Rabbit</name>
    <dbReference type="NCBI Taxonomy" id="9986"/>
    <lineage>
        <taxon>Eukaryota</taxon>
        <taxon>Metazoa</taxon>
        <taxon>Chordata</taxon>
        <taxon>Craniata</taxon>
        <taxon>Vertebrata</taxon>
        <taxon>Euteleostomi</taxon>
        <taxon>Mammalia</taxon>
        <taxon>Eutheria</taxon>
        <taxon>Euarchontoglires</taxon>
        <taxon>Glires</taxon>
        <taxon>Lagomorpha</taxon>
        <taxon>Leporidae</taxon>
        <taxon>Oryctolagus</taxon>
    </lineage>
</organism>
<dbReference type="Proteomes" id="UP000001811">
    <property type="component" value="Chromosome 13"/>
</dbReference>